<feature type="transmembrane region" description="Helical" evidence="7">
    <location>
        <begin position="111"/>
        <end position="131"/>
    </location>
</feature>
<evidence type="ECO:0000313" key="9">
    <source>
        <dbReference type="EMBL" id="TMJ10560.1"/>
    </source>
</evidence>
<organism evidence="9 10">
    <name type="scientific">Candidatus Segetimicrobium genomatis</name>
    <dbReference type="NCBI Taxonomy" id="2569760"/>
    <lineage>
        <taxon>Bacteria</taxon>
        <taxon>Bacillati</taxon>
        <taxon>Candidatus Sysuimicrobiota</taxon>
        <taxon>Candidatus Sysuimicrobiia</taxon>
        <taxon>Candidatus Sysuimicrobiales</taxon>
        <taxon>Candidatus Segetimicrobiaceae</taxon>
        <taxon>Candidatus Segetimicrobium</taxon>
    </lineage>
</organism>
<dbReference type="AlphaFoldDB" id="A0A537LRD3"/>
<dbReference type="Pfam" id="PF00528">
    <property type="entry name" value="BPD_transp_1"/>
    <property type="match status" value="1"/>
</dbReference>
<keyword evidence="3" id="KW-1003">Cell membrane</keyword>
<reference evidence="9 10" key="1">
    <citation type="journal article" date="2019" name="Nat. Microbiol.">
        <title>Mediterranean grassland soil C-N compound turnover is dependent on rainfall and depth, and is mediated by genomically divergent microorganisms.</title>
        <authorList>
            <person name="Diamond S."/>
            <person name="Andeer P.F."/>
            <person name="Li Z."/>
            <person name="Crits-Christoph A."/>
            <person name="Burstein D."/>
            <person name="Anantharaman K."/>
            <person name="Lane K.R."/>
            <person name="Thomas B.C."/>
            <person name="Pan C."/>
            <person name="Northen T.R."/>
            <person name="Banfield J.F."/>
        </authorList>
    </citation>
    <scope>NUCLEOTIDE SEQUENCE [LARGE SCALE GENOMIC DNA]</scope>
    <source>
        <strain evidence="9">NP_2</strain>
    </source>
</reference>
<dbReference type="EMBL" id="VBAJ01000008">
    <property type="protein sequence ID" value="TMJ10560.1"/>
    <property type="molecule type" value="Genomic_DNA"/>
</dbReference>
<evidence type="ECO:0000313" key="10">
    <source>
        <dbReference type="Proteomes" id="UP000318661"/>
    </source>
</evidence>
<dbReference type="PROSITE" id="PS50928">
    <property type="entry name" value="ABC_TM1"/>
    <property type="match status" value="1"/>
</dbReference>
<sequence length="281" mass="31042">MSRTFSKAVGRSGLYLSIAGFTFFAAFPFAWMAITVFKRILDLYNIHNNPFLFNLPPTMENIRLLFGETLFTRWLANTAFVGAFVVLITLLAAVPAGYSLARLARGWGQKFGIGIFLTYLVPPSLLFIPLARVVSALHLQDRFWALILVYPSFTIPFCTWLLMGFFKSVPAELEEAAMVDGCSRLGALRRIVLPISIAGLLTVVIFAFTLSIQEFVYALTFISPSAQKTVSVGVPTDLIRGDVYYWGALMAGALVATIPVAFLYSLFLDRFISGLTAGAFR</sequence>
<evidence type="ECO:0000256" key="5">
    <source>
        <dbReference type="ARBA" id="ARBA00022989"/>
    </source>
</evidence>
<evidence type="ECO:0000256" key="6">
    <source>
        <dbReference type="ARBA" id="ARBA00023136"/>
    </source>
</evidence>
<feature type="transmembrane region" description="Helical" evidence="7">
    <location>
        <begin position="143"/>
        <end position="166"/>
    </location>
</feature>
<evidence type="ECO:0000256" key="3">
    <source>
        <dbReference type="ARBA" id="ARBA00022475"/>
    </source>
</evidence>
<evidence type="ECO:0000256" key="4">
    <source>
        <dbReference type="ARBA" id="ARBA00022692"/>
    </source>
</evidence>
<evidence type="ECO:0000256" key="7">
    <source>
        <dbReference type="RuleBase" id="RU363032"/>
    </source>
</evidence>
<evidence type="ECO:0000259" key="8">
    <source>
        <dbReference type="PROSITE" id="PS50928"/>
    </source>
</evidence>
<dbReference type="GO" id="GO:0005886">
    <property type="term" value="C:plasma membrane"/>
    <property type="evidence" value="ECO:0007669"/>
    <property type="project" value="UniProtKB-SubCell"/>
</dbReference>
<dbReference type="InterPro" id="IPR000515">
    <property type="entry name" value="MetI-like"/>
</dbReference>
<keyword evidence="4 7" id="KW-0812">Transmembrane</keyword>
<keyword evidence="5 7" id="KW-1133">Transmembrane helix</keyword>
<comment type="subcellular location">
    <subcellularLocation>
        <location evidence="1 7">Cell membrane</location>
        <topology evidence="1 7">Multi-pass membrane protein</topology>
    </subcellularLocation>
</comment>
<evidence type="ECO:0000256" key="1">
    <source>
        <dbReference type="ARBA" id="ARBA00004651"/>
    </source>
</evidence>
<feature type="domain" description="ABC transmembrane type-1" evidence="8">
    <location>
        <begin position="75"/>
        <end position="267"/>
    </location>
</feature>
<comment type="similarity">
    <text evidence="7">Belongs to the binding-protein-dependent transport system permease family.</text>
</comment>
<feature type="transmembrane region" description="Helical" evidence="7">
    <location>
        <begin position="187"/>
        <end position="210"/>
    </location>
</feature>
<dbReference type="Gene3D" id="1.10.3720.10">
    <property type="entry name" value="MetI-like"/>
    <property type="match status" value="1"/>
</dbReference>
<keyword evidence="2 7" id="KW-0813">Transport</keyword>
<accession>A0A537LRD3</accession>
<dbReference type="SUPFAM" id="SSF161098">
    <property type="entry name" value="MetI-like"/>
    <property type="match status" value="1"/>
</dbReference>
<comment type="caution">
    <text evidence="9">The sequence shown here is derived from an EMBL/GenBank/DDBJ whole genome shotgun (WGS) entry which is preliminary data.</text>
</comment>
<protein>
    <submittedName>
        <fullName evidence="9">Carbohydrate ABC transporter permease</fullName>
    </submittedName>
</protein>
<dbReference type="PANTHER" id="PTHR32243">
    <property type="entry name" value="MALTOSE TRANSPORT SYSTEM PERMEASE-RELATED"/>
    <property type="match status" value="1"/>
</dbReference>
<dbReference type="InterPro" id="IPR050901">
    <property type="entry name" value="BP-dep_ABC_trans_perm"/>
</dbReference>
<dbReference type="CDD" id="cd06261">
    <property type="entry name" value="TM_PBP2"/>
    <property type="match status" value="1"/>
</dbReference>
<dbReference type="PANTHER" id="PTHR32243:SF18">
    <property type="entry name" value="INNER MEMBRANE ABC TRANSPORTER PERMEASE PROTEIN YCJP"/>
    <property type="match status" value="1"/>
</dbReference>
<proteinExistence type="inferred from homology"/>
<dbReference type="GO" id="GO:0055085">
    <property type="term" value="P:transmembrane transport"/>
    <property type="evidence" value="ECO:0007669"/>
    <property type="project" value="InterPro"/>
</dbReference>
<feature type="transmembrane region" description="Helical" evidence="7">
    <location>
        <begin position="74"/>
        <end position="99"/>
    </location>
</feature>
<dbReference type="InterPro" id="IPR035906">
    <property type="entry name" value="MetI-like_sf"/>
</dbReference>
<name>A0A537LRD3_9BACT</name>
<feature type="transmembrane region" description="Helical" evidence="7">
    <location>
        <begin position="12"/>
        <end position="34"/>
    </location>
</feature>
<dbReference type="Proteomes" id="UP000318661">
    <property type="component" value="Unassembled WGS sequence"/>
</dbReference>
<keyword evidence="6 7" id="KW-0472">Membrane</keyword>
<evidence type="ECO:0000256" key="2">
    <source>
        <dbReference type="ARBA" id="ARBA00022448"/>
    </source>
</evidence>
<feature type="transmembrane region" description="Helical" evidence="7">
    <location>
        <begin position="243"/>
        <end position="267"/>
    </location>
</feature>
<gene>
    <name evidence="9" type="ORF">E6G99_00195</name>
</gene>